<keyword evidence="4" id="KW-1185">Reference proteome</keyword>
<feature type="compositionally biased region" description="Polar residues" evidence="2">
    <location>
        <begin position="154"/>
        <end position="163"/>
    </location>
</feature>
<feature type="coiled-coil region" evidence="1">
    <location>
        <begin position="278"/>
        <end position="342"/>
    </location>
</feature>
<gene>
    <name evidence="3" type="ORF">GDO54_015235</name>
</gene>
<feature type="compositionally biased region" description="Polar residues" evidence="2">
    <location>
        <begin position="56"/>
        <end position="71"/>
    </location>
</feature>
<dbReference type="Proteomes" id="UP001181693">
    <property type="component" value="Unassembled WGS sequence"/>
</dbReference>
<protein>
    <submittedName>
        <fullName evidence="3">Uncharacterized protein</fullName>
    </submittedName>
</protein>
<dbReference type="PANTHER" id="PTHR14870:SF1">
    <property type="entry name" value="TUBULIN EPSILON AND DELTA COMPLEX PROTEIN 2"/>
    <property type="match status" value="1"/>
</dbReference>
<comment type="caution">
    <text evidence="3">The sequence shown here is derived from an EMBL/GenBank/DDBJ whole genome shotgun (WGS) entry which is preliminary data.</text>
</comment>
<dbReference type="Pfam" id="PF15764">
    <property type="entry name" value="DUF4693"/>
    <property type="match status" value="1"/>
</dbReference>
<dbReference type="PANTHER" id="PTHR14870">
    <property type="entry name" value="TUBULIN EPSILON AND DELTA COMPLEX PROTEIN 2"/>
    <property type="match status" value="1"/>
</dbReference>
<organism evidence="3 4">
    <name type="scientific">Pyxicephalus adspersus</name>
    <name type="common">African bullfrog</name>
    <dbReference type="NCBI Taxonomy" id="30357"/>
    <lineage>
        <taxon>Eukaryota</taxon>
        <taxon>Metazoa</taxon>
        <taxon>Chordata</taxon>
        <taxon>Craniata</taxon>
        <taxon>Vertebrata</taxon>
        <taxon>Euteleostomi</taxon>
        <taxon>Amphibia</taxon>
        <taxon>Batrachia</taxon>
        <taxon>Anura</taxon>
        <taxon>Neobatrachia</taxon>
        <taxon>Ranoidea</taxon>
        <taxon>Pyxicephalidae</taxon>
        <taxon>Pyxicephalinae</taxon>
        <taxon>Pyxicephalus</taxon>
    </lineage>
</organism>
<dbReference type="InterPro" id="IPR031518">
    <property type="entry name" value="DUF4693"/>
</dbReference>
<reference evidence="3" key="1">
    <citation type="thesis" date="2020" institute="ProQuest LLC" country="789 East Eisenhower Parkway, Ann Arbor, MI, USA">
        <title>Comparative Genomics and Chromosome Evolution.</title>
        <authorList>
            <person name="Mudd A.B."/>
        </authorList>
    </citation>
    <scope>NUCLEOTIDE SEQUENCE</scope>
    <source>
        <strain evidence="3">1538</strain>
        <tissue evidence="3">Blood</tissue>
    </source>
</reference>
<dbReference type="AlphaFoldDB" id="A0AAV2ZRY0"/>
<evidence type="ECO:0000256" key="2">
    <source>
        <dbReference type="SAM" id="MobiDB-lite"/>
    </source>
</evidence>
<feature type="region of interest" description="Disordered" evidence="2">
    <location>
        <begin position="50"/>
        <end position="183"/>
    </location>
</feature>
<sequence length="451" mass="50779">MDNDQIHLFFFGEEKQMNSLTQPSVEELEEVELLNKALKKALKVRGSLKCEESPKIPSTTQTVPANPTTNEKTTKPLQKLGNTGIKAGTYQLKPPYKTMPEKRRVGGSAKPASTSRSLLSSRPVLSSRPTSTTTSATTARPGTSNAARSPPLVPQTSEKSNSGKVRLAESKEIPTRTDGTLRNLQPSLVPETECSASTSTAAVIKSPKQEQMRQKKAFTLKDVGSTLKLPKEYQQLYKKNRRLWEKYFEIQARVPASRPSFIQQLQTTFIPESPELSLFEIEEEAARLQRAVKRLEENIETAKTLQGSGPSHWQHQRTLLMLEAMQDEVTKSHCELQKLELVAEQYNKWCEKLSINTDCSEVMDCPFQFCTMPSELIYSNPEELRELTTTYLRVRELQQKIYLHKVMSEELLAEAESQCRSSSPSYVMIRAIYTLLCEGGDAFPALVHDDS</sequence>
<feature type="compositionally biased region" description="Low complexity" evidence="2">
    <location>
        <begin position="111"/>
        <end position="144"/>
    </location>
</feature>
<keyword evidence="1" id="KW-0175">Coiled coil</keyword>
<proteinExistence type="predicted"/>
<evidence type="ECO:0000313" key="4">
    <source>
        <dbReference type="Proteomes" id="UP001181693"/>
    </source>
</evidence>
<name>A0AAV2ZRY0_PYXAD</name>
<feature type="compositionally biased region" description="Basic and acidic residues" evidence="2">
    <location>
        <begin position="166"/>
        <end position="175"/>
    </location>
</feature>
<dbReference type="EMBL" id="DYDO01000008">
    <property type="protein sequence ID" value="DBA19391.1"/>
    <property type="molecule type" value="Genomic_DNA"/>
</dbReference>
<evidence type="ECO:0000313" key="3">
    <source>
        <dbReference type="EMBL" id="DBA19391.1"/>
    </source>
</evidence>
<accession>A0AAV2ZRY0</accession>
<evidence type="ECO:0000256" key="1">
    <source>
        <dbReference type="SAM" id="Coils"/>
    </source>
</evidence>